<gene>
    <name evidence="1" type="ORF">MLD38_003853</name>
</gene>
<evidence type="ECO:0000313" key="1">
    <source>
        <dbReference type="EMBL" id="KAI4385864.1"/>
    </source>
</evidence>
<evidence type="ECO:0000313" key="2">
    <source>
        <dbReference type="Proteomes" id="UP001057402"/>
    </source>
</evidence>
<sequence>MISSWRRIRRTRAQGVKVDAAAEVSVPTHFRCPISLDLMKDPVTLSSGITYDRESIEAWMDAGNRTCPVSNMVLRSLDPVPNHAVRKMIQEWCVENRLLGIERIPTPRIPISQSDAREMVTRVASAVERKDWGLCKEMAAKVHRVVKESERNRRCVRSSGAGAVLARSFEELSRTSGFEENSSALEEILSTMTAILPLGCDAQSSLGSADSLRALAWLMQSGNLSARRNSVLSIREVVSGNKQRVSALSLTEGSTSALLKLIKEPICPVSTKSSLVVIYYMVTLDHPLREKVASEFSNAGLVSLLLEALVDADRSVCEKALGVLDGMCDAEEGRKSLILHPLASPLLVKKLLRVSDLASEFAVSTLWKLGRVDKGGEERFLGEMVELGAFQKLLVLLQVGCGDTTKEKATELLKSLNARRETMSECNDNHDFGVLKRPR</sequence>
<organism evidence="1 2">
    <name type="scientific">Melastoma candidum</name>
    <dbReference type="NCBI Taxonomy" id="119954"/>
    <lineage>
        <taxon>Eukaryota</taxon>
        <taxon>Viridiplantae</taxon>
        <taxon>Streptophyta</taxon>
        <taxon>Embryophyta</taxon>
        <taxon>Tracheophyta</taxon>
        <taxon>Spermatophyta</taxon>
        <taxon>Magnoliopsida</taxon>
        <taxon>eudicotyledons</taxon>
        <taxon>Gunneridae</taxon>
        <taxon>Pentapetalae</taxon>
        <taxon>rosids</taxon>
        <taxon>malvids</taxon>
        <taxon>Myrtales</taxon>
        <taxon>Melastomataceae</taxon>
        <taxon>Melastomatoideae</taxon>
        <taxon>Melastomateae</taxon>
        <taxon>Melastoma</taxon>
    </lineage>
</organism>
<dbReference type="EMBL" id="CM042881">
    <property type="protein sequence ID" value="KAI4385864.1"/>
    <property type="molecule type" value="Genomic_DNA"/>
</dbReference>
<keyword evidence="2" id="KW-1185">Reference proteome</keyword>
<accession>A0ACB9S7R6</accession>
<dbReference type="Proteomes" id="UP001057402">
    <property type="component" value="Chromosome 2"/>
</dbReference>
<protein>
    <submittedName>
        <fullName evidence="1">Uncharacterized protein</fullName>
    </submittedName>
</protein>
<proteinExistence type="predicted"/>
<comment type="caution">
    <text evidence="1">The sequence shown here is derived from an EMBL/GenBank/DDBJ whole genome shotgun (WGS) entry which is preliminary data.</text>
</comment>
<name>A0ACB9S7R6_9MYRT</name>
<reference evidence="2" key="1">
    <citation type="journal article" date="2023" name="Front. Plant Sci.">
        <title>Chromosomal-level genome assembly of Melastoma candidum provides insights into trichome evolution.</title>
        <authorList>
            <person name="Zhong Y."/>
            <person name="Wu W."/>
            <person name="Sun C."/>
            <person name="Zou P."/>
            <person name="Liu Y."/>
            <person name="Dai S."/>
            <person name="Zhou R."/>
        </authorList>
    </citation>
    <scope>NUCLEOTIDE SEQUENCE [LARGE SCALE GENOMIC DNA]</scope>
</reference>